<evidence type="ECO:0000313" key="7">
    <source>
        <dbReference type="EMBL" id="KAJ8988029.1"/>
    </source>
</evidence>
<keyword evidence="3" id="KW-0804">Transcription</keyword>
<dbReference type="Gene3D" id="4.10.240.10">
    <property type="entry name" value="Zn(2)-C6 fungal-type DNA-binding domain"/>
    <property type="match status" value="1"/>
</dbReference>
<feature type="compositionally biased region" description="Low complexity" evidence="5">
    <location>
        <begin position="268"/>
        <end position="289"/>
    </location>
</feature>
<dbReference type="SUPFAM" id="SSF57701">
    <property type="entry name" value="Zn2/Cys6 DNA-binding domain"/>
    <property type="match status" value="1"/>
</dbReference>
<accession>A0AAN6ENU5</accession>
<dbReference type="PROSITE" id="PS00463">
    <property type="entry name" value="ZN2_CY6_FUNGAL_1"/>
    <property type="match status" value="1"/>
</dbReference>
<feature type="compositionally biased region" description="Low complexity" evidence="5">
    <location>
        <begin position="90"/>
        <end position="101"/>
    </location>
</feature>
<evidence type="ECO:0000256" key="5">
    <source>
        <dbReference type="SAM" id="MobiDB-lite"/>
    </source>
</evidence>
<keyword evidence="2" id="KW-0238">DNA-binding</keyword>
<evidence type="ECO:0000256" key="3">
    <source>
        <dbReference type="ARBA" id="ARBA00023163"/>
    </source>
</evidence>
<dbReference type="SMART" id="SM00066">
    <property type="entry name" value="GAL4"/>
    <property type="match status" value="1"/>
</dbReference>
<feature type="compositionally biased region" description="Polar residues" evidence="5">
    <location>
        <begin position="159"/>
        <end position="172"/>
    </location>
</feature>
<dbReference type="CDD" id="cd00067">
    <property type="entry name" value="GAL4"/>
    <property type="match status" value="1"/>
</dbReference>
<dbReference type="PROSITE" id="PS50048">
    <property type="entry name" value="ZN2_CY6_FUNGAL_2"/>
    <property type="match status" value="1"/>
</dbReference>
<dbReference type="InterPro" id="IPR036864">
    <property type="entry name" value="Zn2-C6_fun-type_DNA-bd_sf"/>
</dbReference>
<evidence type="ECO:0000256" key="1">
    <source>
        <dbReference type="ARBA" id="ARBA00023015"/>
    </source>
</evidence>
<dbReference type="InterPro" id="IPR051127">
    <property type="entry name" value="Fungal_SecMet_Regulators"/>
</dbReference>
<dbReference type="GO" id="GO:0008270">
    <property type="term" value="F:zinc ion binding"/>
    <property type="evidence" value="ECO:0007669"/>
    <property type="project" value="InterPro"/>
</dbReference>
<organism evidence="7 8">
    <name type="scientific">Exophiala dermatitidis</name>
    <name type="common">Black yeast-like fungus</name>
    <name type="synonym">Wangiella dermatitidis</name>
    <dbReference type="NCBI Taxonomy" id="5970"/>
    <lineage>
        <taxon>Eukaryota</taxon>
        <taxon>Fungi</taxon>
        <taxon>Dikarya</taxon>
        <taxon>Ascomycota</taxon>
        <taxon>Pezizomycotina</taxon>
        <taxon>Eurotiomycetes</taxon>
        <taxon>Chaetothyriomycetidae</taxon>
        <taxon>Chaetothyriales</taxon>
        <taxon>Herpotrichiellaceae</taxon>
        <taxon>Exophiala</taxon>
    </lineage>
</organism>
<dbReference type="GO" id="GO:0000978">
    <property type="term" value="F:RNA polymerase II cis-regulatory region sequence-specific DNA binding"/>
    <property type="evidence" value="ECO:0007669"/>
    <property type="project" value="TreeGrafter"/>
</dbReference>
<feature type="region of interest" description="Disordered" evidence="5">
    <location>
        <begin position="90"/>
        <end position="130"/>
    </location>
</feature>
<evidence type="ECO:0000256" key="4">
    <source>
        <dbReference type="ARBA" id="ARBA00023242"/>
    </source>
</evidence>
<feature type="domain" description="Zn(2)-C6 fungal-type" evidence="6">
    <location>
        <begin position="8"/>
        <end position="38"/>
    </location>
</feature>
<keyword evidence="4" id="KW-0539">Nucleus</keyword>
<comment type="caution">
    <text evidence="7">The sequence shown here is derived from an EMBL/GenBank/DDBJ whole genome shotgun (WGS) entry which is preliminary data.</text>
</comment>
<dbReference type="PANTHER" id="PTHR47424">
    <property type="entry name" value="REGULATORY PROTEIN GAL4"/>
    <property type="match status" value="1"/>
</dbReference>
<protein>
    <recommendedName>
        <fullName evidence="6">Zn(2)-C6 fungal-type domain-containing protein</fullName>
    </recommendedName>
</protein>
<proteinExistence type="predicted"/>
<evidence type="ECO:0000256" key="2">
    <source>
        <dbReference type="ARBA" id="ARBA00023125"/>
    </source>
</evidence>
<dbReference type="AlphaFoldDB" id="A0AAN6ENU5"/>
<name>A0AAN6ENU5_EXODE</name>
<evidence type="ECO:0000313" key="8">
    <source>
        <dbReference type="Proteomes" id="UP001161757"/>
    </source>
</evidence>
<dbReference type="Proteomes" id="UP001161757">
    <property type="component" value="Unassembled WGS sequence"/>
</dbReference>
<dbReference type="GO" id="GO:0005634">
    <property type="term" value="C:nucleus"/>
    <property type="evidence" value="ECO:0007669"/>
    <property type="project" value="TreeGrafter"/>
</dbReference>
<sequence>MPSRISGACNGCRMKKQKCSGDKSGCSQCATAGIRCTWPEQRKRGPAKGYIEGLEHRLHEAESLLLALLPLVTTEQLKCATNSLSTISASTANTNTNTNTAGGVGIKSNSSSRDSQSPAPRSTIRSNRPVLNKKTGIEYWESFPLDTVNNIRRWQQDCSGTSTHLAGSSAHPQTTAAEKATVTTTTTSTPTSSSLMSLLSPTQPQPVSLVNHASSGTNALSTPGSVDPNLDDPSRGQETHQTTTSFQNAPPLHSPSTDTLDRRRRSSSRSSTTSGPNTNTASNNGSGSSHQQPQQERRDSHHLYPGIHRPPMIRSPSTVSIRNGSSTPKSASISISTASPLSSSTRQQQPTQQDQNQSQSQSQSHSHHHPTTTSTTSWIETVQSDSQPRTYGETGLQTEAATGTKIGTGTKATVDAAAAAGVTATDTPTHIDTVMDATTAATGIPSAVVRPGPADSEPEPMDLDTTTTARFFTSDLQRRLFW</sequence>
<gene>
    <name evidence="7" type="ORF">HRR80_007807</name>
</gene>
<feature type="compositionally biased region" description="Polar residues" evidence="5">
    <location>
        <begin position="239"/>
        <end position="248"/>
    </location>
</feature>
<dbReference type="EMBL" id="JAJGCB010000020">
    <property type="protein sequence ID" value="KAJ8988029.1"/>
    <property type="molecule type" value="Genomic_DNA"/>
</dbReference>
<dbReference type="GO" id="GO:0000435">
    <property type="term" value="P:positive regulation of transcription from RNA polymerase II promoter by galactose"/>
    <property type="evidence" value="ECO:0007669"/>
    <property type="project" value="TreeGrafter"/>
</dbReference>
<feature type="compositionally biased region" description="Polar residues" evidence="5">
    <location>
        <begin position="315"/>
        <end position="324"/>
    </location>
</feature>
<dbReference type="Pfam" id="PF00172">
    <property type="entry name" value="Zn_clus"/>
    <property type="match status" value="1"/>
</dbReference>
<feature type="compositionally biased region" description="Polar residues" evidence="5">
    <location>
        <begin position="378"/>
        <end position="389"/>
    </location>
</feature>
<feature type="compositionally biased region" description="Polar residues" evidence="5">
    <location>
        <begin position="206"/>
        <end position="224"/>
    </location>
</feature>
<evidence type="ECO:0000259" key="6">
    <source>
        <dbReference type="PROSITE" id="PS50048"/>
    </source>
</evidence>
<feature type="compositionally biased region" description="Polar residues" evidence="5">
    <location>
        <begin position="107"/>
        <end position="126"/>
    </location>
</feature>
<keyword evidence="1" id="KW-0805">Transcription regulation</keyword>
<dbReference type="GO" id="GO:0000981">
    <property type="term" value="F:DNA-binding transcription factor activity, RNA polymerase II-specific"/>
    <property type="evidence" value="ECO:0007669"/>
    <property type="project" value="InterPro"/>
</dbReference>
<dbReference type="InterPro" id="IPR001138">
    <property type="entry name" value="Zn2Cys6_DnaBD"/>
</dbReference>
<feature type="region of interest" description="Disordered" evidence="5">
    <location>
        <begin position="159"/>
        <end position="403"/>
    </location>
</feature>
<dbReference type="PANTHER" id="PTHR47424:SF15">
    <property type="entry name" value="ZN(II)2CYS6 TRANSCRIPTION FACTOR (EUROFUNG)"/>
    <property type="match status" value="1"/>
</dbReference>
<feature type="compositionally biased region" description="Low complexity" evidence="5">
    <location>
        <begin position="325"/>
        <end position="364"/>
    </location>
</feature>
<reference evidence="7" key="1">
    <citation type="submission" date="2023-01" db="EMBL/GenBank/DDBJ databases">
        <title>Exophiala dermititidis isolated from Cystic Fibrosis Patient.</title>
        <authorList>
            <person name="Kurbessoian T."/>
            <person name="Crocker A."/>
            <person name="Murante D."/>
            <person name="Hogan D.A."/>
            <person name="Stajich J.E."/>
        </authorList>
    </citation>
    <scope>NUCLEOTIDE SEQUENCE</scope>
    <source>
        <strain evidence="7">Ex8</strain>
    </source>
</reference>
<feature type="compositionally biased region" description="Low complexity" evidence="5">
    <location>
        <begin position="173"/>
        <end position="202"/>
    </location>
</feature>